<accession>A0A1J4J5Q4</accession>
<dbReference type="SMART" id="SM00239">
    <property type="entry name" value="C2"/>
    <property type="match status" value="2"/>
</dbReference>
<keyword evidence="3" id="KW-1185">Reference proteome</keyword>
<name>A0A1J4J5Q4_9EUKA</name>
<dbReference type="Pfam" id="PF00168">
    <property type="entry name" value="C2"/>
    <property type="match status" value="2"/>
</dbReference>
<dbReference type="Gene3D" id="2.60.40.150">
    <property type="entry name" value="C2 domain"/>
    <property type="match status" value="2"/>
</dbReference>
<protein>
    <recommendedName>
        <fullName evidence="1">C2 domain-containing protein</fullName>
    </recommendedName>
</protein>
<organism evidence="2 3">
    <name type="scientific">Tritrichomonas foetus</name>
    <dbReference type="NCBI Taxonomy" id="1144522"/>
    <lineage>
        <taxon>Eukaryota</taxon>
        <taxon>Metamonada</taxon>
        <taxon>Parabasalia</taxon>
        <taxon>Tritrichomonadida</taxon>
        <taxon>Tritrichomonadidae</taxon>
        <taxon>Tritrichomonas</taxon>
    </lineage>
</organism>
<sequence length="290" mass="32776">MSILLVGQKISEYFIWDVSHNMSVTLMAATLKVKIVDANLKANGELFVSVHLKSQGIVNALKTDTIGNTNHPTWNKEFDFTCENIQTDAIIISVIEREIIGDIQVCSKEITTSDFIRFDNRKYSFDLTKKKKRSGSINIEVNASKSENAASEIEAKQKEEEKPKKVILKVKVVDAQKLRKTGKNTVAYPSLTLKLKSQDIEMTEETEVAEGTRDPVWNEDFQFVVDFPESDFLVINMQDNSESGGTLCDEIMIPVNSFVIGAPPEMVSERLFWRRKTAGMLRLEIQAVFE</sequence>
<gene>
    <name evidence="2" type="ORF">TRFO_12182</name>
</gene>
<dbReference type="CDD" id="cd00030">
    <property type="entry name" value="C2"/>
    <property type="match status" value="2"/>
</dbReference>
<dbReference type="PANTHER" id="PTHR10774">
    <property type="entry name" value="EXTENDED SYNAPTOTAGMIN-RELATED"/>
    <property type="match status" value="1"/>
</dbReference>
<dbReference type="OrthoDB" id="1029639at2759"/>
<dbReference type="VEuPathDB" id="TrichDB:TRFO_12182"/>
<dbReference type="SUPFAM" id="SSF49562">
    <property type="entry name" value="C2 domain (Calcium/lipid-binding domain, CaLB)"/>
    <property type="match status" value="2"/>
</dbReference>
<proteinExistence type="predicted"/>
<dbReference type="InterPro" id="IPR000008">
    <property type="entry name" value="C2_dom"/>
</dbReference>
<dbReference type="InterPro" id="IPR035892">
    <property type="entry name" value="C2_domain_sf"/>
</dbReference>
<dbReference type="RefSeq" id="XP_068346124.1">
    <property type="nucleotide sequence ID" value="XM_068496484.1"/>
</dbReference>
<feature type="domain" description="C2" evidence="1">
    <location>
        <begin position="149"/>
        <end position="268"/>
    </location>
</feature>
<dbReference type="GO" id="GO:0008289">
    <property type="term" value="F:lipid binding"/>
    <property type="evidence" value="ECO:0007669"/>
    <property type="project" value="InterPro"/>
</dbReference>
<dbReference type="GO" id="GO:0005783">
    <property type="term" value="C:endoplasmic reticulum"/>
    <property type="evidence" value="ECO:0007669"/>
    <property type="project" value="TreeGrafter"/>
</dbReference>
<dbReference type="InterPro" id="IPR045050">
    <property type="entry name" value="Synaptotagmin_plant"/>
</dbReference>
<dbReference type="PANTHER" id="PTHR10774:SF190">
    <property type="entry name" value="C2 CALCIUM_LIPID-BINDING ENDONUCLEASE_EXONUCLEASE_PHOSPHATASE-RELATED"/>
    <property type="match status" value="1"/>
</dbReference>
<comment type="caution">
    <text evidence="2">The sequence shown here is derived from an EMBL/GenBank/DDBJ whole genome shotgun (WGS) entry which is preliminary data.</text>
</comment>
<dbReference type="EMBL" id="MLAK01001448">
    <property type="protein sequence ID" value="OHS92987.1"/>
    <property type="molecule type" value="Genomic_DNA"/>
</dbReference>
<dbReference type="GeneID" id="94831188"/>
<dbReference type="Proteomes" id="UP000179807">
    <property type="component" value="Unassembled WGS sequence"/>
</dbReference>
<evidence type="ECO:0000259" key="1">
    <source>
        <dbReference type="PROSITE" id="PS50004"/>
    </source>
</evidence>
<dbReference type="AlphaFoldDB" id="A0A1J4J5Q4"/>
<evidence type="ECO:0000313" key="3">
    <source>
        <dbReference type="Proteomes" id="UP000179807"/>
    </source>
</evidence>
<dbReference type="PROSITE" id="PS50004">
    <property type="entry name" value="C2"/>
    <property type="match status" value="1"/>
</dbReference>
<evidence type="ECO:0000313" key="2">
    <source>
        <dbReference type="EMBL" id="OHS92987.1"/>
    </source>
</evidence>
<reference evidence="2" key="1">
    <citation type="submission" date="2016-10" db="EMBL/GenBank/DDBJ databases">
        <authorList>
            <person name="Benchimol M."/>
            <person name="Almeida L.G."/>
            <person name="Vasconcelos A.T."/>
            <person name="Perreira-Neves A."/>
            <person name="Rosa I.A."/>
            <person name="Tasca T."/>
            <person name="Bogo M.R."/>
            <person name="de Souza W."/>
        </authorList>
    </citation>
    <scope>NUCLEOTIDE SEQUENCE [LARGE SCALE GENOMIC DNA]</scope>
    <source>
        <strain evidence="2">K</strain>
    </source>
</reference>